<evidence type="ECO:0000256" key="1">
    <source>
        <dbReference type="SAM" id="SignalP"/>
    </source>
</evidence>
<evidence type="ECO:0000313" key="2">
    <source>
        <dbReference type="EMBL" id="OCT85740.1"/>
    </source>
</evidence>
<keyword evidence="1" id="KW-0732">Signal</keyword>
<sequence length="104" mass="11699">MALGLFGTALGLRRGFGSIWCSVGGDVCLILCVKCPTTGLDLPVAADFCSINHIIDDLQVTVLMGNFKTQQERKEWEYKFMPKFNTLQYGLNKDRSFMARHEYG</sequence>
<protein>
    <submittedName>
        <fullName evidence="2">Uncharacterized protein</fullName>
    </submittedName>
</protein>
<feature type="signal peptide" evidence="1">
    <location>
        <begin position="1"/>
        <end position="17"/>
    </location>
</feature>
<gene>
    <name evidence="2" type="ORF">XELAEV_18023911mg</name>
</gene>
<proteinExistence type="predicted"/>
<reference evidence="3" key="1">
    <citation type="journal article" date="2016" name="Nature">
        <title>Genome evolution in the allotetraploid frog Xenopus laevis.</title>
        <authorList>
            <person name="Session A.M."/>
            <person name="Uno Y."/>
            <person name="Kwon T."/>
            <person name="Chapman J.A."/>
            <person name="Toyoda A."/>
            <person name="Takahashi S."/>
            <person name="Fukui A."/>
            <person name="Hikosaka A."/>
            <person name="Suzuki A."/>
            <person name="Kondo M."/>
            <person name="van Heeringen S.J."/>
            <person name="Quigley I."/>
            <person name="Heinz S."/>
            <person name="Ogino H."/>
            <person name="Ochi H."/>
            <person name="Hellsten U."/>
            <person name="Lyons J.B."/>
            <person name="Simakov O."/>
            <person name="Putnam N."/>
            <person name="Stites J."/>
            <person name="Kuroki Y."/>
            <person name="Tanaka T."/>
            <person name="Michiue T."/>
            <person name="Watanabe M."/>
            <person name="Bogdanovic O."/>
            <person name="Lister R."/>
            <person name="Georgiou G."/>
            <person name="Paranjpe S.S."/>
            <person name="van Kruijsbergen I."/>
            <person name="Shu S."/>
            <person name="Carlson J."/>
            <person name="Kinoshita T."/>
            <person name="Ohta Y."/>
            <person name="Mawaribuchi S."/>
            <person name="Jenkins J."/>
            <person name="Grimwood J."/>
            <person name="Schmutz J."/>
            <person name="Mitros T."/>
            <person name="Mozaffari S.V."/>
            <person name="Suzuki Y."/>
            <person name="Haramoto Y."/>
            <person name="Yamamoto T.S."/>
            <person name="Takagi C."/>
            <person name="Heald R."/>
            <person name="Miller K."/>
            <person name="Haudenschild C."/>
            <person name="Kitzman J."/>
            <person name="Nakayama T."/>
            <person name="Izutsu Y."/>
            <person name="Robert J."/>
            <person name="Fortriede J."/>
            <person name="Burns K."/>
            <person name="Lotay V."/>
            <person name="Karimi K."/>
            <person name="Yasuoka Y."/>
            <person name="Dichmann D.S."/>
            <person name="Flajnik M.F."/>
            <person name="Houston D.W."/>
            <person name="Shendure J."/>
            <person name="DuPasquier L."/>
            <person name="Vize P.D."/>
            <person name="Zorn A.M."/>
            <person name="Ito M."/>
            <person name="Marcotte E.M."/>
            <person name="Wallingford J.B."/>
            <person name="Ito Y."/>
            <person name="Asashima M."/>
            <person name="Ueno N."/>
            <person name="Matsuda Y."/>
            <person name="Veenstra G.J."/>
            <person name="Fujiyama A."/>
            <person name="Harland R.M."/>
            <person name="Taira M."/>
            <person name="Rokhsar D.S."/>
        </authorList>
    </citation>
    <scope>NUCLEOTIDE SEQUENCE [LARGE SCALE GENOMIC DNA]</scope>
    <source>
        <strain evidence="3">J</strain>
    </source>
</reference>
<evidence type="ECO:0000313" key="3">
    <source>
        <dbReference type="Proteomes" id="UP000694892"/>
    </source>
</evidence>
<dbReference type="AlphaFoldDB" id="A0A974D7V6"/>
<dbReference type="EMBL" id="CM004472">
    <property type="protein sequence ID" value="OCT85740.1"/>
    <property type="molecule type" value="Genomic_DNA"/>
</dbReference>
<organism evidence="2 3">
    <name type="scientific">Xenopus laevis</name>
    <name type="common">African clawed frog</name>
    <dbReference type="NCBI Taxonomy" id="8355"/>
    <lineage>
        <taxon>Eukaryota</taxon>
        <taxon>Metazoa</taxon>
        <taxon>Chordata</taxon>
        <taxon>Craniata</taxon>
        <taxon>Vertebrata</taxon>
        <taxon>Euteleostomi</taxon>
        <taxon>Amphibia</taxon>
        <taxon>Batrachia</taxon>
        <taxon>Anura</taxon>
        <taxon>Pipoidea</taxon>
        <taxon>Pipidae</taxon>
        <taxon>Xenopodinae</taxon>
        <taxon>Xenopus</taxon>
        <taxon>Xenopus</taxon>
    </lineage>
</organism>
<dbReference type="Proteomes" id="UP000694892">
    <property type="component" value="Chromosome 4L"/>
</dbReference>
<feature type="chain" id="PRO_5038115768" evidence="1">
    <location>
        <begin position="18"/>
        <end position="104"/>
    </location>
</feature>
<name>A0A974D7V6_XENLA</name>
<accession>A0A974D7V6</accession>